<evidence type="ECO:0000313" key="3">
    <source>
        <dbReference type="Proteomes" id="UP000192342"/>
    </source>
</evidence>
<gene>
    <name evidence="2" type="ORF">ATO7_01470</name>
</gene>
<evidence type="ECO:0000256" key="1">
    <source>
        <dbReference type="SAM" id="MobiDB-lite"/>
    </source>
</evidence>
<feature type="compositionally biased region" description="Basic and acidic residues" evidence="1">
    <location>
        <begin position="37"/>
        <end position="68"/>
    </location>
</feature>
<accession>A0A1Y1SFS3</accession>
<feature type="region of interest" description="Disordered" evidence="1">
    <location>
        <begin position="1"/>
        <end position="68"/>
    </location>
</feature>
<dbReference type="STRING" id="1317117.ATO7_01470"/>
<feature type="compositionally biased region" description="Basic residues" evidence="1">
    <location>
        <begin position="23"/>
        <end position="36"/>
    </location>
</feature>
<name>A0A1Y1SFS3_9GAMM</name>
<proteinExistence type="predicted"/>
<reference evidence="2 3" key="1">
    <citation type="submission" date="2013-04" db="EMBL/GenBank/DDBJ databases">
        <title>Oceanococcus atlanticus 22II-S10r2 Genome Sequencing.</title>
        <authorList>
            <person name="Lai Q."/>
            <person name="Li G."/>
            <person name="Shao Z."/>
        </authorList>
    </citation>
    <scope>NUCLEOTIDE SEQUENCE [LARGE SCALE GENOMIC DNA]</scope>
    <source>
        <strain evidence="2 3">22II-S10r2</strain>
    </source>
</reference>
<comment type="caution">
    <text evidence="2">The sequence shown here is derived from an EMBL/GenBank/DDBJ whole genome shotgun (WGS) entry which is preliminary data.</text>
</comment>
<keyword evidence="3" id="KW-1185">Reference proteome</keyword>
<dbReference type="EMBL" id="AQQV01000001">
    <property type="protein sequence ID" value="ORE88503.1"/>
    <property type="molecule type" value="Genomic_DNA"/>
</dbReference>
<dbReference type="AlphaFoldDB" id="A0A1Y1SFS3"/>
<evidence type="ECO:0008006" key="4">
    <source>
        <dbReference type="Google" id="ProtNLM"/>
    </source>
</evidence>
<dbReference type="InterPro" id="IPR018636">
    <property type="entry name" value="DUF2058"/>
</dbReference>
<dbReference type="Proteomes" id="UP000192342">
    <property type="component" value="Unassembled WGS sequence"/>
</dbReference>
<dbReference type="RefSeq" id="WP_083559137.1">
    <property type="nucleotide sequence ID" value="NZ_AQQV01000001.1"/>
</dbReference>
<evidence type="ECO:0000313" key="2">
    <source>
        <dbReference type="EMBL" id="ORE88503.1"/>
    </source>
</evidence>
<feature type="compositionally biased region" description="Basic and acidic residues" evidence="1">
    <location>
        <begin position="153"/>
        <end position="164"/>
    </location>
</feature>
<dbReference type="OrthoDB" id="5294470at2"/>
<dbReference type="Pfam" id="PF09831">
    <property type="entry name" value="DUF2058"/>
    <property type="match status" value="1"/>
</dbReference>
<sequence>MSNSLRDQLIKAGLVTKKQAHETRKRKPRGKQAHQAKRQEKTQRDAELSALDAHKRERDRELNAQREVQRKAREQADWVRQMLGSHAVAKGKPGDDDPAFHFTLAGAVQHLYVGASQRAQLAEGKLGLVQFDGKYHLLPVSIARQLHEKIPQRTWVPEDNKDEPSGQDDPYADFQVPDDLMW</sequence>
<feature type="region of interest" description="Disordered" evidence="1">
    <location>
        <begin position="153"/>
        <end position="182"/>
    </location>
</feature>
<organism evidence="2 3">
    <name type="scientific">Oceanococcus atlanticus</name>
    <dbReference type="NCBI Taxonomy" id="1317117"/>
    <lineage>
        <taxon>Bacteria</taxon>
        <taxon>Pseudomonadati</taxon>
        <taxon>Pseudomonadota</taxon>
        <taxon>Gammaproteobacteria</taxon>
        <taxon>Chromatiales</taxon>
        <taxon>Oceanococcaceae</taxon>
        <taxon>Oceanococcus</taxon>
    </lineage>
</organism>
<protein>
    <recommendedName>
        <fullName evidence="4">Nucleoprotein/polynucleotide-associated enzyme</fullName>
    </recommendedName>
</protein>